<dbReference type="GO" id="GO:0140359">
    <property type="term" value="F:ABC-type transporter activity"/>
    <property type="evidence" value="ECO:0007669"/>
    <property type="project" value="InterPro"/>
</dbReference>
<dbReference type="RefSeq" id="WP_012705171.1">
    <property type="nucleotide sequence ID" value="NZ_CP013246.1"/>
</dbReference>
<evidence type="ECO:0000256" key="2">
    <source>
        <dbReference type="ARBA" id="ARBA00022692"/>
    </source>
</evidence>
<dbReference type="Pfam" id="PF12698">
    <property type="entry name" value="ABC2_membrane_3"/>
    <property type="match status" value="2"/>
</dbReference>
<evidence type="ECO:0000256" key="1">
    <source>
        <dbReference type="ARBA" id="ARBA00004141"/>
    </source>
</evidence>
<feature type="transmembrane region" description="Helical" evidence="6">
    <location>
        <begin position="625"/>
        <end position="644"/>
    </location>
</feature>
<reference evidence="9 11" key="1">
    <citation type="journal article" date="2014" name="J. Infect. Dis.">
        <title>Molecular characterization of a novel botulinum neurotoxin type H gene.</title>
        <authorList>
            <person name="Dover N."/>
            <person name="Barash J.R."/>
            <person name="Hill K.K."/>
            <person name="Xie G."/>
            <person name="Arnon S.S."/>
        </authorList>
    </citation>
    <scope>NUCLEOTIDE SEQUENCE [LARGE SCALE GENOMIC DNA]</scope>
    <source>
        <strain evidence="9 11">IBCA10-7060</strain>
    </source>
</reference>
<dbReference type="PANTHER" id="PTHR43077">
    <property type="entry name" value="TRANSPORT PERMEASE YVFS-RELATED"/>
    <property type="match status" value="1"/>
</dbReference>
<feature type="coiled-coil region" evidence="5">
    <location>
        <begin position="454"/>
        <end position="481"/>
    </location>
</feature>
<dbReference type="Proteomes" id="UP000478995">
    <property type="component" value="Unassembled WGS sequence"/>
</dbReference>
<dbReference type="Gene3D" id="3.40.1710.10">
    <property type="entry name" value="abc type-2 transporter like domain"/>
    <property type="match status" value="1"/>
</dbReference>
<dbReference type="InterPro" id="IPR013525">
    <property type="entry name" value="ABC2_TM"/>
</dbReference>
<gene>
    <name evidence="8" type="ORF">FC794_01115</name>
    <name evidence="9" type="ORF">JQS73_05570</name>
</gene>
<proteinExistence type="predicted"/>
<dbReference type="OMA" id="MQIGIGK"/>
<reference evidence="9" key="3">
    <citation type="submission" date="2021-02" db="EMBL/GenBank/DDBJ databases">
        <authorList>
            <person name="Dover N."/>
            <person name="Barash J.R."/>
            <person name="Bell J.M."/>
            <person name="Sylvester M.D."/>
            <person name="Arnon S."/>
        </authorList>
    </citation>
    <scope>NUCLEOTIDE SEQUENCE</scope>
    <source>
        <strain evidence="9">IBCA10-7060</strain>
    </source>
</reference>
<protein>
    <submittedName>
        <fullName evidence="8">YhgE/Pip domain-containing protein</fullName>
    </submittedName>
</protein>
<feature type="coiled-coil region" evidence="5">
    <location>
        <begin position="337"/>
        <end position="378"/>
    </location>
</feature>
<dbReference type="InterPro" id="IPR017500">
    <property type="entry name" value="Phage_infect_YhgE_N"/>
</dbReference>
<keyword evidence="2 6" id="KW-0812">Transmembrane</keyword>
<organism evidence="8 10">
    <name type="scientific">Clostridium botulinum</name>
    <dbReference type="NCBI Taxonomy" id="1491"/>
    <lineage>
        <taxon>Bacteria</taxon>
        <taxon>Bacillati</taxon>
        <taxon>Bacillota</taxon>
        <taxon>Clostridia</taxon>
        <taxon>Eubacteriales</taxon>
        <taxon>Clostridiaceae</taxon>
        <taxon>Clostridium</taxon>
    </lineage>
</organism>
<dbReference type="GO" id="GO:0016020">
    <property type="term" value="C:membrane"/>
    <property type="evidence" value="ECO:0007669"/>
    <property type="project" value="UniProtKB-SubCell"/>
</dbReference>
<feature type="domain" description="ABC-2 type transporter transmembrane" evidence="7">
    <location>
        <begin position="23"/>
        <end position="164"/>
    </location>
</feature>
<evidence type="ECO:0000256" key="4">
    <source>
        <dbReference type="ARBA" id="ARBA00023136"/>
    </source>
</evidence>
<evidence type="ECO:0000256" key="6">
    <source>
        <dbReference type="SAM" id="Phobius"/>
    </source>
</evidence>
<feature type="transmembrane region" description="Helical" evidence="6">
    <location>
        <begin position="525"/>
        <end position="544"/>
    </location>
</feature>
<dbReference type="AlphaFoldDB" id="A0A0A2HGW9"/>
<keyword evidence="3 6" id="KW-1133">Transmembrane helix</keyword>
<dbReference type="Proteomes" id="UP000663464">
    <property type="component" value="Chromosome"/>
</dbReference>
<comment type="subcellular location">
    <subcellularLocation>
        <location evidence="1">Membrane</location>
        <topology evidence="1">Multi-pass membrane protein</topology>
    </subcellularLocation>
</comment>
<evidence type="ECO:0000313" key="11">
    <source>
        <dbReference type="Proteomes" id="UP000663464"/>
    </source>
</evidence>
<accession>A0A0A2HGW9</accession>
<evidence type="ECO:0000256" key="5">
    <source>
        <dbReference type="SAM" id="Coils"/>
    </source>
</evidence>
<evidence type="ECO:0000313" key="8">
    <source>
        <dbReference type="EMBL" id="NFG15415.1"/>
    </source>
</evidence>
<dbReference type="EMBL" id="CP069280">
    <property type="protein sequence ID" value="QRI54573.1"/>
    <property type="molecule type" value="Genomic_DNA"/>
</dbReference>
<evidence type="ECO:0000313" key="9">
    <source>
        <dbReference type="EMBL" id="QRI54573.1"/>
    </source>
</evidence>
<feature type="transmembrane region" description="Helical" evidence="6">
    <location>
        <begin position="679"/>
        <end position="699"/>
    </location>
</feature>
<dbReference type="PANTHER" id="PTHR43077:SF10">
    <property type="entry name" value="TRANSPORT PERMEASE PROTEIN"/>
    <property type="match status" value="1"/>
</dbReference>
<name>A0A0A2HGW9_CLOBO</name>
<evidence type="ECO:0000313" key="10">
    <source>
        <dbReference type="Proteomes" id="UP000478995"/>
    </source>
</evidence>
<dbReference type="NCBIfam" id="TIGR03061">
    <property type="entry name" value="pip_yhgE_Nterm"/>
    <property type="match status" value="1"/>
</dbReference>
<feature type="transmembrane region" description="Helical" evidence="6">
    <location>
        <begin position="595"/>
        <end position="618"/>
    </location>
</feature>
<keyword evidence="5" id="KW-0175">Coiled coil</keyword>
<feature type="transmembrane region" description="Helical" evidence="6">
    <location>
        <begin position="20"/>
        <end position="38"/>
    </location>
</feature>
<evidence type="ECO:0000256" key="3">
    <source>
        <dbReference type="ARBA" id="ARBA00022989"/>
    </source>
</evidence>
<evidence type="ECO:0000259" key="7">
    <source>
        <dbReference type="Pfam" id="PF12698"/>
    </source>
</evidence>
<dbReference type="InterPro" id="IPR051328">
    <property type="entry name" value="T7SS_ABC-Transporter"/>
</dbReference>
<feature type="domain" description="ABC-2 type transporter transmembrane" evidence="7">
    <location>
        <begin position="382"/>
        <end position="698"/>
    </location>
</feature>
<feature type="transmembrane region" description="Helical" evidence="6">
    <location>
        <begin position="565"/>
        <end position="589"/>
    </location>
</feature>
<dbReference type="SUPFAM" id="SSF58104">
    <property type="entry name" value="Methyl-accepting chemotaxis protein (MCP) signaling domain"/>
    <property type="match status" value="1"/>
</dbReference>
<dbReference type="EMBL" id="SWOY01000001">
    <property type="protein sequence ID" value="NFG15415.1"/>
    <property type="molecule type" value="Genomic_DNA"/>
</dbReference>
<keyword evidence="4 6" id="KW-0472">Membrane</keyword>
<sequence length="719" mass="79679">MKKVFRIFSRDLKNIVKHPAAIIVVLGLCFIPSLYAWINIEACWDPYANTGNLPIAIVNKDEGMMVRGKYTNVGNGIIESLKGNKKMGWVFVDEWQANYGLNEGKYYALIEIPSNFTSGLASLKTTDPQKPNIIYRVNEKSNAIATKITNAAKGSLAKEIQTNFVYTVNKEAFKLLNNTGGQLEKNKSKILGIKSTLELGNKSIGEVKNIIDDASKDSESLKQYFNDTKDKLPLITDQINNLQKATEASKNLVNETERDLNGIAKNINNDMIYRESTNSKINSILTNLKEYNNVSNNSEMIKLVDEASKLCDSINSNIDGTIKSLEIVNILKPNKIIEELINSLKNLQEKVNGEKNKLTELKNKISTSNNNKQNINQVVESILLLNDEINKNMRNTSNIFYNQTTMIIENTAKGLNNRLDTANDILDTTKLVIPQLKALGDFGVGTSDAALKDGKKINNKLAEFKKTINKLEEKTSSLTEDNLDKIINLTQKNPEQMASFISSPINIKEEEIYNTGIFGVGLTPFYTVLAIWVGVLLMSSLISVEAEEFEGEKKLTHLQVYFGKLLLFLSIAIIQGVIVTLGDVFILGIKPASMGLLMVFTIVTAITFTFIIYTLVSIFGNLGKAIAVVIMVFQIAGAGGIYPIQTNPKIFGVLQPLWPFTYAIAGFREAIAGPVRAAVIKNLGALFIFSIGSLLLVVLKKPLHKVTEYMNDKFIETGL</sequence>
<reference evidence="8 10" key="2">
    <citation type="submission" date="2019-04" db="EMBL/GenBank/DDBJ databases">
        <title>Genome sequencing of Clostridium botulinum Groups I-IV and Clostridium butyricum.</title>
        <authorList>
            <person name="Brunt J."/>
            <person name="Van Vliet A.H.M."/>
            <person name="Stringer S.C."/>
            <person name="Carter A.T."/>
            <person name="Peck M.W."/>
        </authorList>
    </citation>
    <scope>NUCLEOTIDE SEQUENCE [LARGE SCALE GENOMIC DNA]</scope>
    <source>
        <strain evidence="8 10">IFR 18/037</strain>
    </source>
</reference>
<dbReference type="NCBIfam" id="TIGR03062">
    <property type="entry name" value="pip_yhgE_Cterm"/>
    <property type="match status" value="1"/>
</dbReference>
<dbReference type="InterPro" id="IPR017501">
    <property type="entry name" value="Phage_infect_YhgE_C"/>
</dbReference>